<dbReference type="GO" id="GO:0004674">
    <property type="term" value="F:protein serine/threonine kinase activity"/>
    <property type="evidence" value="ECO:0007669"/>
    <property type="project" value="UniProtKB-KW"/>
</dbReference>
<keyword evidence="3" id="KW-1185">Reference proteome</keyword>
<sequence length="354" mass="39319">MQAGDVMQLDGGSYVLRERLGGSSYGVVWSARGAACDVALKLVNREQMAAARCGERAHWTASAEAEIGFLRSLSPWDGRHIVRLLDCGVDEGLPVLALERLETDLSRYVAQERNAGRALEFAQVLSWMQQLNQAIAKVHQYGWRYLDLKPSNVLLDSASMRVKLADFGTNRPLVDGTPHSYAGTANWQAPEQFFPDEEQRYRTDARTDYFALGALFYFLVTGGVQLRFCSEVGAAYREHRSAGASVLRERHGRRLPPMLRHDEAALFMHRIDRQAQAGSSWVPAACAWTPAACEALALLRQLLAADPQQRPRNALEISRRLDSVRKAWQSQASERAFFATLRGGGWASALRGAA</sequence>
<dbReference type="OrthoDB" id="9801841at2"/>
<gene>
    <name evidence="2" type="ORF">E4L96_07910</name>
</gene>
<proteinExistence type="predicted"/>
<name>A0A4Y9SJC5_9BURK</name>
<reference evidence="2 3" key="1">
    <citation type="submission" date="2019-03" db="EMBL/GenBank/DDBJ databases">
        <title>Draft Genome Sequence of Massilia arenosa sp. nov., a Novel Massilia Species Isolated from a Sandy-loam Maize Soil.</title>
        <authorList>
            <person name="Raths R."/>
            <person name="Peta V."/>
            <person name="Bucking H."/>
        </authorList>
    </citation>
    <scope>NUCLEOTIDE SEQUENCE [LARGE SCALE GENOMIC DNA]</scope>
    <source>
        <strain evidence="2 3">MC02</strain>
    </source>
</reference>
<accession>A0A4Y9SJC5</accession>
<keyword evidence="2" id="KW-0418">Kinase</keyword>
<protein>
    <submittedName>
        <fullName evidence="2">Serine/threonine protein kinase</fullName>
    </submittedName>
</protein>
<dbReference type="RefSeq" id="WP_135206670.1">
    <property type="nucleotide sequence ID" value="NZ_SPVF01000106.1"/>
</dbReference>
<dbReference type="PROSITE" id="PS50011">
    <property type="entry name" value="PROTEIN_KINASE_DOM"/>
    <property type="match status" value="1"/>
</dbReference>
<dbReference type="Pfam" id="PF00069">
    <property type="entry name" value="Pkinase"/>
    <property type="match status" value="1"/>
</dbReference>
<keyword evidence="2" id="KW-0808">Transferase</keyword>
<dbReference type="InterPro" id="IPR011009">
    <property type="entry name" value="Kinase-like_dom_sf"/>
</dbReference>
<dbReference type="AlphaFoldDB" id="A0A4Y9SJC5"/>
<keyword evidence="2" id="KW-0723">Serine/threonine-protein kinase</keyword>
<comment type="caution">
    <text evidence="2">The sequence shown here is derived from an EMBL/GenBank/DDBJ whole genome shotgun (WGS) entry which is preliminary data.</text>
</comment>
<dbReference type="SUPFAM" id="SSF56112">
    <property type="entry name" value="Protein kinase-like (PK-like)"/>
    <property type="match status" value="1"/>
</dbReference>
<evidence type="ECO:0000313" key="2">
    <source>
        <dbReference type="EMBL" id="TFW22445.1"/>
    </source>
</evidence>
<dbReference type="PANTHER" id="PTHR24359:SF1">
    <property type="entry name" value="INHIBITOR OF NUCLEAR FACTOR KAPPA-B KINASE EPSILON SUBUNIT HOMOLOG 1-RELATED"/>
    <property type="match status" value="1"/>
</dbReference>
<organism evidence="2 3">
    <name type="scientific">Zemynaea arenosa</name>
    <dbReference type="NCBI Taxonomy" id="2561931"/>
    <lineage>
        <taxon>Bacteria</taxon>
        <taxon>Pseudomonadati</taxon>
        <taxon>Pseudomonadota</taxon>
        <taxon>Betaproteobacteria</taxon>
        <taxon>Burkholderiales</taxon>
        <taxon>Oxalobacteraceae</taxon>
        <taxon>Telluria group</taxon>
        <taxon>Zemynaea</taxon>
    </lineage>
</organism>
<dbReference type="GO" id="GO:0005524">
    <property type="term" value="F:ATP binding"/>
    <property type="evidence" value="ECO:0007669"/>
    <property type="project" value="InterPro"/>
</dbReference>
<dbReference type="Proteomes" id="UP000298438">
    <property type="component" value="Unassembled WGS sequence"/>
</dbReference>
<dbReference type="SMART" id="SM00220">
    <property type="entry name" value="S_TKc"/>
    <property type="match status" value="1"/>
</dbReference>
<evidence type="ECO:0000313" key="3">
    <source>
        <dbReference type="Proteomes" id="UP000298438"/>
    </source>
</evidence>
<dbReference type="InterPro" id="IPR000719">
    <property type="entry name" value="Prot_kinase_dom"/>
</dbReference>
<dbReference type="PANTHER" id="PTHR24359">
    <property type="entry name" value="SERINE/THREONINE-PROTEIN KINASE SBK1"/>
    <property type="match status" value="1"/>
</dbReference>
<dbReference type="Gene3D" id="1.10.510.10">
    <property type="entry name" value="Transferase(Phosphotransferase) domain 1"/>
    <property type="match status" value="1"/>
</dbReference>
<dbReference type="EMBL" id="SPVF01000106">
    <property type="protein sequence ID" value="TFW22445.1"/>
    <property type="molecule type" value="Genomic_DNA"/>
</dbReference>
<evidence type="ECO:0000259" key="1">
    <source>
        <dbReference type="PROSITE" id="PS50011"/>
    </source>
</evidence>
<feature type="domain" description="Protein kinase" evidence="1">
    <location>
        <begin position="14"/>
        <end position="338"/>
    </location>
</feature>